<reference evidence="1 2" key="1">
    <citation type="journal article" date="2003" name="PLoS Biol.">
        <title>The genome sequence of Caenorhabditis briggsae: a platform for comparative genomics.</title>
        <authorList>
            <person name="Stein L.D."/>
            <person name="Bao Z."/>
            <person name="Blasiar D."/>
            <person name="Blumenthal T."/>
            <person name="Brent M.R."/>
            <person name="Chen N."/>
            <person name="Chinwalla A."/>
            <person name="Clarke L."/>
            <person name="Clee C."/>
            <person name="Coghlan A."/>
            <person name="Coulson A."/>
            <person name="D'Eustachio P."/>
            <person name="Fitch D.H."/>
            <person name="Fulton L.A."/>
            <person name="Fulton R.E."/>
            <person name="Griffiths-Jones S."/>
            <person name="Harris T.W."/>
            <person name="Hillier L.W."/>
            <person name="Kamath R."/>
            <person name="Kuwabara P.E."/>
            <person name="Mardis E.R."/>
            <person name="Marra M.A."/>
            <person name="Miner T.L."/>
            <person name="Minx P."/>
            <person name="Mullikin J.C."/>
            <person name="Plumb R.W."/>
            <person name="Rogers J."/>
            <person name="Schein J.E."/>
            <person name="Sohrmann M."/>
            <person name="Spieth J."/>
            <person name="Stajich J.E."/>
            <person name="Wei C."/>
            <person name="Willey D."/>
            <person name="Wilson R.K."/>
            <person name="Durbin R."/>
            <person name="Waterston R.H."/>
        </authorList>
    </citation>
    <scope>NUCLEOTIDE SEQUENCE [LARGE SCALE GENOMIC DNA]</scope>
    <source>
        <strain evidence="1 2">AF16</strain>
    </source>
</reference>
<proteinExistence type="predicted"/>
<accession>B6IKV0</accession>
<dbReference type="KEGG" id="cbr:CBG_26000"/>
<organism evidence="1 2">
    <name type="scientific">Caenorhabditis briggsae</name>
    <dbReference type="NCBI Taxonomy" id="6238"/>
    <lineage>
        <taxon>Eukaryota</taxon>
        <taxon>Metazoa</taxon>
        <taxon>Ecdysozoa</taxon>
        <taxon>Nematoda</taxon>
        <taxon>Chromadorea</taxon>
        <taxon>Rhabditida</taxon>
        <taxon>Rhabditina</taxon>
        <taxon>Rhabditomorpha</taxon>
        <taxon>Rhabditoidea</taxon>
        <taxon>Rhabditidae</taxon>
        <taxon>Peloderinae</taxon>
        <taxon>Caenorhabditis</taxon>
    </lineage>
</organism>
<evidence type="ECO:0000313" key="1">
    <source>
        <dbReference type="EMBL" id="CAS00530.1"/>
    </source>
</evidence>
<dbReference type="InParanoid" id="B6IKV0"/>
<evidence type="ECO:0000313" key="3">
    <source>
        <dbReference type="WormBase" id="CBG26000"/>
    </source>
</evidence>
<dbReference type="EMBL" id="HE600936">
    <property type="protein sequence ID" value="CAS00530.1"/>
    <property type="molecule type" value="Genomic_DNA"/>
</dbReference>
<dbReference type="STRING" id="6238.B6IKV0"/>
<reference evidence="1 2" key="2">
    <citation type="journal article" date="2011" name="PLoS Genet.">
        <title>Caenorhabditis briggsae recombinant inbred line genotypes reveal inter-strain incompatibility and the evolution of recombination.</title>
        <authorList>
            <person name="Ross J.A."/>
            <person name="Koboldt D.C."/>
            <person name="Staisch J.E."/>
            <person name="Chamberlin H.M."/>
            <person name="Gupta B.P."/>
            <person name="Miller R.D."/>
            <person name="Baird S.E."/>
            <person name="Haag E.S."/>
        </authorList>
    </citation>
    <scope>NUCLEOTIDE SEQUENCE [LARGE SCALE GENOMIC DNA]</scope>
    <source>
        <strain evidence="1 2">AF16</strain>
    </source>
</reference>
<keyword evidence="2" id="KW-1185">Reference proteome</keyword>
<protein>
    <submittedName>
        <fullName evidence="1">Protein CBG26000</fullName>
    </submittedName>
</protein>
<dbReference type="CTD" id="68917482"/>
<evidence type="ECO:0000313" key="2">
    <source>
        <dbReference type="Proteomes" id="UP000008549"/>
    </source>
</evidence>
<name>B6IKV0_CAEBR</name>
<dbReference type="RefSeq" id="XP_045100089.1">
    <property type="nucleotide sequence ID" value="XM_045243747.1"/>
</dbReference>
<dbReference type="WormBase" id="CBG26000">
    <property type="protein sequence ID" value="CBP39016"/>
    <property type="gene ID" value="WBGene00087414"/>
</dbReference>
<dbReference type="HOGENOM" id="CLU_2778146_0_0_1"/>
<sequence length="69" mass="8340">MNNVVTHIFQCSPFSEKELRERIAGDLYNHYSTPEPWKLVEDDVNSISWYYEELHRKNFRFGQRCNDSV</sequence>
<dbReference type="Proteomes" id="UP000008549">
    <property type="component" value="Unassembled WGS sequence"/>
</dbReference>
<gene>
    <name evidence="1 3" type="ORF">CBG26000</name>
    <name evidence="1" type="ORF">CBG_26000</name>
</gene>
<dbReference type="GeneID" id="68917482"/>
<dbReference type="AlphaFoldDB" id="B6IKV0"/>